<dbReference type="PANTHER" id="PTHR24960">
    <property type="entry name" value="PHOTOSYSTEM I IRON-SULFUR CENTER-RELATED"/>
    <property type="match status" value="1"/>
</dbReference>
<name>A0A166C580_9EURY</name>
<dbReference type="SUPFAM" id="SSF54862">
    <property type="entry name" value="4Fe-4S ferredoxins"/>
    <property type="match status" value="2"/>
</dbReference>
<dbReference type="AlphaFoldDB" id="A0A166C580"/>
<keyword evidence="1" id="KW-0004">4Fe-4S</keyword>
<dbReference type="InterPro" id="IPR050157">
    <property type="entry name" value="PSI_iron-sulfur_center"/>
</dbReference>
<dbReference type="InterPro" id="IPR017900">
    <property type="entry name" value="4Fe4S_Fe_S_CS"/>
</dbReference>
<feature type="domain" description="4Fe-4S ferredoxin-type" evidence="5">
    <location>
        <begin position="179"/>
        <end position="208"/>
    </location>
</feature>
<evidence type="ECO:0000259" key="5">
    <source>
        <dbReference type="PROSITE" id="PS51379"/>
    </source>
</evidence>
<reference evidence="6 7" key="1">
    <citation type="submission" date="2016-04" db="EMBL/GenBank/DDBJ databases">
        <title>Genome sequence of Methanobrevibacter curvatus DSM 11111.</title>
        <authorList>
            <person name="Poehlein A."/>
            <person name="Seedorf H."/>
            <person name="Daniel R."/>
        </authorList>
    </citation>
    <scope>NUCLEOTIDE SEQUENCE [LARGE SCALE GENOMIC DNA]</scope>
    <source>
        <strain evidence="6 7">DSM 11111</strain>
    </source>
</reference>
<evidence type="ECO:0000256" key="4">
    <source>
        <dbReference type="ARBA" id="ARBA00023014"/>
    </source>
</evidence>
<feature type="domain" description="4Fe-4S ferredoxin-type" evidence="5">
    <location>
        <begin position="213"/>
        <end position="228"/>
    </location>
</feature>
<comment type="caution">
    <text evidence="6">The sequence shown here is derived from an EMBL/GenBank/DDBJ whole genome shotgun (WGS) entry which is preliminary data.</text>
</comment>
<dbReference type="GO" id="GO:0051539">
    <property type="term" value="F:4 iron, 4 sulfur cluster binding"/>
    <property type="evidence" value="ECO:0007669"/>
    <property type="project" value="UniProtKB-KW"/>
</dbReference>
<proteinExistence type="predicted"/>
<dbReference type="EMBL" id="LWMV01000115">
    <property type="protein sequence ID" value="KZX14141.1"/>
    <property type="molecule type" value="Genomic_DNA"/>
</dbReference>
<accession>A0A166C580</accession>
<feature type="domain" description="4Fe-4S ferredoxin-type" evidence="5">
    <location>
        <begin position="54"/>
        <end position="83"/>
    </location>
</feature>
<feature type="domain" description="4Fe-4S ferredoxin-type" evidence="5">
    <location>
        <begin position="388"/>
        <end position="416"/>
    </location>
</feature>
<dbReference type="Gene3D" id="3.30.70.20">
    <property type="match status" value="7"/>
</dbReference>
<keyword evidence="2" id="KW-0479">Metal-binding</keyword>
<organism evidence="6 7">
    <name type="scientific">Methanobrevibacter curvatus</name>
    <dbReference type="NCBI Taxonomy" id="49547"/>
    <lineage>
        <taxon>Archaea</taxon>
        <taxon>Methanobacteriati</taxon>
        <taxon>Methanobacteriota</taxon>
        <taxon>Methanomada group</taxon>
        <taxon>Methanobacteria</taxon>
        <taxon>Methanobacteriales</taxon>
        <taxon>Methanobacteriaceae</taxon>
        <taxon>Methanobrevibacter</taxon>
    </lineage>
</organism>
<dbReference type="Pfam" id="PF12838">
    <property type="entry name" value="Fer4_7"/>
    <property type="match status" value="2"/>
</dbReference>
<feature type="domain" description="4Fe-4S ferredoxin-type" evidence="5">
    <location>
        <begin position="454"/>
        <end position="483"/>
    </location>
</feature>
<dbReference type="GO" id="GO:0016491">
    <property type="term" value="F:oxidoreductase activity"/>
    <property type="evidence" value="ECO:0007669"/>
    <property type="project" value="UniProtKB-KW"/>
</dbReference>
<keyword evidence="4" id="KW-0411">Iron-sulfur</keyword>
<dbReference type="CDD" id="cd10549">
    <property type="entry name" value="MtMvhB_like"/>
    <property type="match status" value="1"/>
</dbReference>
<dbReference type="OrthoDB" id="23478at2157"/>
<feature type="domain" description="4Fe-4S ferredoxin-type" evidence="5">
    <location>
        <begin position="229"/>
        <end position="258"/>
    </location>
</feature>
<keyword evidence="6" id="KW-0560">Oxidoreductase</keyword>
<keyword evidence="7" id="KW-1185">Reference proteome</keyword>
<dbReference type="InterPro" id="IPR017896">
    <property type="entry name" value="4Fe4S_Fe-S-bd"/>
</dbReference>
<evidence type="ECO:0000313" key="6">
    <source>
        <dbReference type="EMBL" id="KZX14141.1"/>
    </source>
</evidence>
<dbReference type="Pfam" id="PF13183">
    <property type="entry name" value="Fer4_8"/>
    <property type="match status" value="1"/>
</dbReference>
<dbReference type="PROSITE" id="PS51379">
    <property type="entry name" value="4FE4S_FER_2"/>
    <property type="match status" value="9"/>
</dbReference>
<dbReference type="Proteomes" id="UP000077245">
    <property type="component" value="Unassembled WGS sequence"/>
</dbReference>
<dbReference type="STRING" id="49547.MBCUR_06170"/>
<keyword evidence="3" id="KW-0408">Iron</keyword>
<feature type="domain" description="4Fe-4S ferredoxin-type" evidence="5">
    <location>
        <begin position="23"/>
        <end position="53"/>
    </location>
</feature>
<sequence length="485" mass="53293">MFLTTNQCDGTASCKENCPTKAIRLINNKAFSCITCGICFNNCPNDAIFKNDYGGYVVDRFKCNGCGICQYSCPINSIHIENGIVYGICVRCGLCVSKCPNNSRVDGFDLVESKKIAFLENLNLTLKKFSSNHSSSVNSSSLNSSSVNSSSTNSSSNHINSLEIALKNKYNLDGIIKRNSVVTDFNNCILCGRCQYYCPTDAIIVHSNEKGVCTKCRICEDNCPSNAISNQVIDNDKCVLCLNCIKKCPNDAIIEEDYKVTIQKSDDDITGDYVSCLNCGLCSILDKGKSLSQIDGKMRFDPSSFKNDDLNESIKNCPVSTLNLRNDEIVQIKGYCVSCGKCVQFCDLKNARSFKEVIWDGTVSEECISCGTCAELCPRDAITLKRGSIIVDNEKCILCETCAIHCPKDAIIKSTSLKKIIVNGFNLIDLRLCVNCKLCYNICPEEAIIDKGDDGVELDEGKCIYCGACKTACPSKAFLFEREFV</sequence>
<protein>
    <submittedName>
        <fullName evidence="6">NAD(P)H-quinone oxidoreductase subunit I, chloroplastic</fullName>
        <ecNumber evidence="6">1.6.5.11</ecNumber>
    </submittedName>
</protein>
<dbReference type="Pfam" id="PF12798">
    <property type="entry name" value="Fer4_3"/>
    <property type="match status" value="1"/>
</dbReference>
<feature type="domain" description="4Fe-4S ferredoxin-type" evidence="5">
    <location>
        <begin position="424"/>
        <end position="453"/>
    </location>
</feature>
<dbReference type="EC" id="1.6.5.11" evidence="6"/>
<gene>
    <name evidence="6" type="primary">ndhI_1</name>
    <name evidence="6" type="ORF">MBCUR_06170</name>
</gene>
<evidence type="ECO:0000256" key="1">
    <source>
        <dbReference type="ARBA" id="ARBA00022485"/>
    </source>
</evidence>
<evidence type="ECO:0000313" key="7">
    <source>
        <dbReference type="Proteomes" id="UP000077245"/>
    </source>
</evidence>
<dbReference type="Pfam" id="PF13187">
    <property type="entry name" value="Fer4_9"/>
    <property type="match status" value="1"/>
</dbReference>
<dbReference type="PATRIC" id="fig|49547.3.peg.647"/>
<dbReference type="PANTHER" id="PTHR24960:SF79">
    <property type="entry name" value="PHOTOSYSTEM I IRON-SULFUR CENTER"/>
    <property type="match status" value="1"/>
</dbReference>
<dbReference type="RefSeq" id="WP_067090042.1">
    <property type="nucleotide sequence ID" value="NZ_LWMV01000115.1"/>
</dbReference>
<dbReference type="Pfam" id="PF00037">
    <property type="entry name" value="Fer4"/>
    <property type="match status" value="1"/>
</dbReference>
<dbReference type="PROSITE" id="PS00198">
    <property type="entry name" value="4FE4S_FER_1"/>
    <property type="match status" value="6"/>
</dbReference>
<dbReference type="GO" id="GO:0046872">
    <property type="term" value="F:metal ion binding"/>
    <property type="evidence" value="ECO:0007669"/>
    <property type="project" value="UniProtKB-KW"/>
</dbReference>
<feature type="domain" description="4Fe-4S ferredoxin-type" evidence="5">
    <location>
        <begin position="355"/>
        <end position="387"/>
    </location>
</feature>
<evidence type="ECO:0000256" key="3">
    <source>
        <dbReference type="ARBA" id="ARBA00023004"/>
    </source>
</evidence>
<evidence type="ECO:0000256" key="2">
    <source>
        <dbReference type="ARBA" id="ARBA00022723"/>
    </source>
</evidence>